<dbReference type="RefSeq" id="WP_378261301.1">
    <property type="nucleotide sequence ID" value="NZ_JBHUKR010000004.1"/>
</dbReference>
<dbReference type="Pfam" id="PF05721">
    <property type="entry name" value="PhyH"/>
    <property type="match status" value="1"/>
</dbReference>
<protein>
    <submittedName>
        <fullName evidence="1">Phytanoyl-CoA dioxygenase family protein</fullName>
    </submittedName>
</protein>
<evidence type="ECO:0000313" key="1">
    <source>
        <dbReference type="EMBL" id="MFD2415476.1"/>
    </source>
</evidence>
<comment type="caution">
    <text evidence="1">The sequence shown here is derived from an EMBL/GenBank/DDBJ whole genome shotgun (WGS) entry which is preliminary data.</text>
</comment>
<keyword evidence="1" id="KW-0223">Dioxygenase</keyword>
<dbReference type="InterPro" id="IPR008775">
    <property type="entry name" value="Phytyl_CoA_dOase-like"/>
</dbReference>
<gene>
    <name evidence="1" type="ORF">ACFSXZ_03950</name>
</gene>
<dbReference type="SUPFAM" id="SSF51197">
    <property type="entry name" value="Clavaminate synthase-like"/>
    <property type="match status" value="1"/>
</dbReference>
<dbReference type="Gene3D" id="2.60.120.620">
    <property type="entry name" value="q2cbj1_9rhob like domain"/>
    <property type="match status" value="1"/>
</dbReference>
<proteinExistence type="predicted"/>
<dbReference type="GO" id="GO:0051213">
    <property type="term" value="F:dioxygenase activity"/>
    <property type="evidence" value="ECO:0007669"/>
    <property type="project" value="UniProtKB-KW"/>
</dbReference>
<dbReference type="PANTHER" id="PTHR20883:SF48">
    <property type="entry name" value="ECTOINE DIOXYGENASE"/>
    <property type="match status" value="1"/>
</dbReference>
<evidence type="ECO:0000313" key="2">
    <source>
        <dbReference type="Proteomes" id="UP001597417"/>
    </source>
</evidence>
<accession>A0ABW5FRY7</accession>
<organism evidence="1 2">
    <name type="scientific">Amycolatopsis pigmentata</name>
    <dbReference type="NCBI Taxonomy" id="450801"/>
    <lineage>
        <taxon>Bacteria</taxon>
        <taxon>Bacillati</taxon>
        <taxon>Actinomycetota</taxon>
        <taxon>Actinomycetes</taxon>
        <taxon>Pseudonocardiales</taxon>
        <taxon>Pseudonocardiaceae</taxon>
        <taxon>Amycolatopsis</taxon>
    </lineage>
</organism>
<keyword evidence="2" id="KW-1185">Reference proteome</keyword>
<dbReference type="Proteomes" id="UP001597417">
    <property type="component" value="Unassembled WGS sequence"/>
</dbReference>
<keyword evidence="1" id="KW-0560">Oxidoreductase</keyword>
<sequence length="317" mass="36280">MALPENEFANNFHLTEEQVAQFRTIGFLKLPGFFNNSVLASLRRRIEAELDNAPANFQAEFRRLKYDFETSREELYALLAQPYFRRAMTALTERTMFLTFEMCFELEKNVSKGFPWHVGVQSFGYQRAHDYACTIWAPLDPIDPAGQQGGMQYVPRTVLSAEFVYEYVEPALVESLRIRAARGEPIELADYFALREGVLNSPAMQDILRAQAVEDAFEPGDALIFDKYVVHRSRPLGEGPLSRRDAFVMRFVDSTSRYDRQRALDIDFPAQQFGYKPFTRSHLDVGSVDGELLAESPYFDNHAARTITHVDAGTERT</sequence>
<dbReference type="EMBL" id="JBHUKR010000004">
    <property type="protein sequence ID" value="MFD2415476.1"/>
    <property type="molecule type" value="Genomic_DNA"/>
</dbReference>
<reference evidence="2" key="1">
    <citation type="journal article" date="2019" name="Int. J. Syst. Evol. Microbiol.">
        <title>The Global Catalogue of Microorganisms (GCM) 10K type strain sequencing project: providing services to taxonomists for standard genome sequencing and annotation.</title>
        <authorList>
            <consortium name="The Broad Institute Genomics Platform"/>
            <consortium name="The Broad Institute Genome Sequencing Center for Infectious Disease"/>
            <person name="Wu L."/>
            <person name="Ma J."/>
        </authorList>
    </citation>
    <scope>NUCLEOTIDE SEQUENCE [LARGE SCALE GENOMIC DNA]</scope>
    <source>
        <strain evidence="2">CGMCC 4.7645</strain>
    </source>
</reference>
<dbReference type="PANTHER" id="PTHR20883">
    <property type="entry name" value="PHYTANOYL-COA DIOXYGENASE DOMAIN CONTAINING 1"/>
    <property type="match status" value="1"/>
</dbReference>
<name>A0ABW5FRY7_9PSEU</name>